<name>A0A2J6Q8Z8_9HELO</name>
<dbReference type="PANTHER" id="PTHR43392:SF2">
    <property type="entry name" value="AAA-TYPE ATPASE FAMILY PROTEIN _ ANKYRIN REPEAT FAMILY PROTEIN"/>
    <property type="match status" value="1"/>
</dbReference>
<dbReference type="EMBL" id="KZ613476">
    <property type="protein sequence ID" value="PMD22747.1"/>
    <property type="molecule type" value="Genomic_DNA"/>
</dbReference>
<keyword evidence="3" id="KW-0347">Helicase</keyword>
<dbReference type="Proteomes" id="UP000235672">
    <property type="component" value="Unassembled WGS sequence"/>
</dbReference>
<dbReference type="InterPro" id="IPR050773">
    <property type="entry name" value="CbxX/CfxQ_RuBisCO_ESX"/>
</dbReference>
<organism evidence="8 9">
    <name type="scientific">Hyaloscypha hepaticicola</name>
    <dbReference type="NCBI Taxonomy" id="2082293"/>
    <lineage>
        <taxon>Eukaryota</taxon>
        <taxon>Fungi</taxon>
        <taxon>Dikarya</taxon>
        <taxon>Ascomycota</taxon>
        <taxon>Pezizomycotina</taxon>
        <taxon>Leotiomycetes</taxon>
        <taxon>Helotiales</taxon>
        <taxon>Hyaloscyphaceae</taxon>
        <taxon>Hyaloscypha</taxon>
    </lineage>
</organism>
<dbReference type="FunFam" id="1.10.8.60:FF:000160">
    <property type="entry name" value="WGS project CABT00000000 data, contig 2.55"/>
    <property type="match status" value="1"/>
</dbReference>
<dbReference type="Pfam" id="PF13087">
    <property type="entry name" value="AAA_12"/>
    <property type="match status" value="1"/>
</dbReference>
<keyword evidence="4" id="KW-0067">ATP-binding</keyword>
<evidence type="ECO:0000256" key="5">
    <source>
        <dbReference type="SAM" id="Coils"/>
    </source>
</evidence>
<dbReference type="GO" id="GO:0004386">
    <property type="term" value="F:helicase activity"/>
    <property type="evidence" value="ECO:0007669"/>
    <property type="project" value="InterPro"/>
</dbReference>
<evidence type="ECO:0000256" key="3">
    <source>
        <dbReference type="ARBA" id="ARBA00022806"/>
    </source>
</evidence>
<gene>
    <name evidence="8" type="ORF">NA56DRAFT_701825</name>
</gene>
<feature type="domain" description="AAA+ ATPase" evidence="7">
    <location>
        <begin position="1609"/>
        <end position="1798"/>
    </location>
</feature>
<dbReference type="Gene3D" id="3.40.50.300">
    <property type="entry name" value="P-loop containing nucleotide triphosphate hydrolases"/>
    <property type="match status" value="6"/>
</dbReference>
<dbReference type="InterPro" id="IPR041677">
    <property type="entry name" value="DNA2/NAM7_AAA_11"/>
</dbReference>
<evidence type="ECO:0000256" key="1">
    <source>
        <dbReference type="ARBA" id="ARBA00010378"/>
    </source>
</evidence>
<dbReference type="CDD" id="cd17936">
    <property type="entry name" value="EEXXEc_NFX1"/>
    <property type="match status" value="1"/>
</dbReference>
<feature type="domain" description="AAA+ ATPase" evidence="7">
    <location>
        <begin position="483"/>
        <end position="818"/>
    </location>
</feature>
<dbReference type="GO" id="GO:0016887">
    <property type="term" value="F:ATP hydrolysis activity"/>
    <property type="evidence" value="ECO:0007669"/>
    <property type="project" value="InterPro"/>
</dbReference>
<dbReference type="OrthoDB" id="2423195at2759"/>
<dbReference type="InterPro" id="IPR041679">
    <property type="entry name" value="DNA2/NAM7-like_C"/>
</dbReference>
<feature type="coiled-coil region" evidence="5">
    <location>
        <begin position="2186"/>
        <end position="2230"/>
    </location>
</feature>
<feature type="domain" description="AAA+ ATPase" evidence="7">
    <location>
        <begin position="1331"/>
        <end position="1467"/>
    </location>
</feature>
<feature type="region of interest" description="Disordered" evidence="6">
    <location>
        <begin position="2119"/>
        <end position="2183"/>
    </location>
</feature>
<evidence type="ECO:0000313" key="8">
    <source>
        <dbReference type="EMBL" id="PMD22747.1"/>
    </source>
</evidence>
<reference evidence="8 9" key="1">
    <citation type="submission" date="2016-05" db="EMBL/GenBank/DDBJ databases">
        <title>A degradative enzymes factory behind the ericoid mycorrhizal symbiosis.</title>
        <authorList>
            <consortium name="DOE Joint Genome Institute"/>
            <person name="Martino E."/>
            <person name="Morin E."/>
            <person name="Grelet G."/>
            <person name="Kuo A."/>
            <person name="Kohler A."/>
            <person name="Daghino S."/>
            <person name="Barry K."/>
            <person name="Choi C."/>
            <person name="Cichocki N."/>
            <person name="Clum A."/>
            <person name="Copeland A."/>
            <person name="Hainaut M."/>
            <person name="Haridas S."/>
            <person name="Labutti K."/>
            <person name="Lindquist E."/>
            <person name="Lipzen A."/>
            <person name="Khouja H.-R."/>
            <person name="Murat C."/>
            <person name="Ohm R."/>
            <person name="Olson A."/>
            <person name="Spatafora J."/>
            <person name="Veneault-Fourrey C."/>
            <person name="Henrissat B."/>
            <person name="Grigoriev I."/>
            <person name="Martin F."/>
            <person name="Perotto S."/>
        </authorList>
    </citation>
    <scope>NUCLEOTIDE SEQUENCE [LARGE SCALE GENOMIC DNA]</scope>
    <source>
        <strain evidence="8 9">UAMH 7357</strain>
    </source>
</reference>
<keyword evidence="3" id="KW-0378">Hydrolase</keyword>
<feature type="compositionally biased region" description="Polar residues" evidence="6">
    <location>
        <begin position="1230"/>
        <end position="1254"/>
    </location>
</feature>
<dbReference type="CDD" id="cd18808">
    <property type="entry name" value="SF1_C_Upf1"/>
    <property type="match status" value="1"/>
</dbReference>
<evidence type="ECO:0000256" key="6">
    <source>
        <dbReference type="SAM" id="MobiDB-lite"/>
    </source>
</evidence>
<dbReference type="PRINTS" id="PR00819">
    <property type="entry name" value="CBXCFQXSUPER"/>
</dbReference>
<dbReference type="FunFam" id="3.40.50.300:FF:000216">
    <property type="entry name" value="Type VII secretion ATPase EccA"/>
    <property type="match status" value="3"/>
</dbReference>
<sequence length="2370" mass="264961">MATPGLGDRRIASLSTFFNQVIHGQRTLSTSRNGKLFLEALCAQSDPAACAHKLITTPSGLSSLQASVRFDLSVTFLNNDAVPLLRYLQSPDIKSIGSGSVLTQLLSPLVDPPFFWEALVKSFIEETLNPEACQSFAWLLLQLISSPPGKNSAPYLALASSSKILTLLLESPDGETRNLGQKIKHSLPLDASELHIDAEARPGGRHDNDFADHREIFIMPTADELLSNDRPFFRTADFIENPDLGSSRAAHHIDNQFRLLREDMLGEIREELKILTGLKPGRHRGIAICNLSISGINMGEDRKRLPWGIVFKVQDDLPQLKKIHASKRKKFLEDNRHILRQGSMACLLIDNAPVAFPTIYRDDVELSKIPPTVTLQFADDATLSKALVLTKISTDIKLVQLDTAVFSYDPFLKRLQDMTSVPLGNEILHWKEDQGMEGPSCQPRQIVGKLEEQSGKDLKDLLHLEKSAILDRSQMESLITCLTQRVSLVQGPPGTGKSFTGALLAKILYDSTSEIILVVCFTNHALDQFLEDLMDIGIPSASMIRLGGKSTERTKPLMIREQKGVRRTVTQWARINVLRQRLRDHEKQCQEAFKRFQNANNQKNRLMEYLEFLSDELPFFEAFTVPKDDEGGMKKVGKGGKKMDPFYLLDRWVRNQTDAGAFKDAQRDGSENIWNMSPEKRQNAQSRWQKAILEELIWEIQNSGRQYNADQAALDQVFAEADDTIIKTKRIIACTTNGAAKYFTSIQGASPGVVLVEEAGEILEAHVLTSLGSSTQQLIMIGDHKQLRPKCSYELSVAQGDGFDLNRSLFERLVLKGFPHVTLTQQHRMRPEISSMIRHLTYPDLTDAKSTLKRDDMRGFRDNVIFVNHSHPEFELNSARELCDGTSSKQNEFEAQITLKCVRYLAQQGYGSDKLVVLTPYLGQLKLLRDQLAVENDPILNDLDKGDLIRAGLLTDLTSKTSKPSLRLSTIGKFLSIGEEMDIVLVSMTRSNKSYDIGFMAEPERVNVLLSRARNGLIMIGNSDTFMNARKGSEVWRKLFDHLSQKEHIYEGFPVKCEKHPSRTAILSSPEDFESECPDGGCKEPCGVMLNCGLHKYPSSCHQLFNHSKIACTFGFSQKCPNGHTQTWQCQGGTPLVCQKCEDDKRRAETKAKRELDEKVKRDAKLQKHVKELAKLEEQISQINLAMNNERLDKEHQAVLAQRRKDLEATKDRAKEAQNLPLGNDGDGLRSNTPKSKNVPNTSSAQNPPTSLKSTSHRHSNLQNAIKNVVTHNRSPSKTEWQRQKDLENAINPAIDEIMEMIGLEKVKEQVLRIKAKVETSIRQGTDLKKERLGLVLLGNPGTGKTTVARHYAKVLTSLGVLTGDGFVETTGSRLSHDGVAEVKKHLQKLENSEGGVYFIDEAYQLTEGHNFGGKTVLDYLLAEIENLTGRIVFVFAGYRKQMEKFFEHNPGLPSRLPYTLHFEDYTDAELLSMLQYNMNRFYKSRIHIEDGPDGLYMRIAVRRLGRGRGKEGFGNARALENTFAKIRDRQADRLAKERRDGLGPDDFYITKEDLIGPDPSKAMLKCDAWAKLQQLIGLKAVKGSVSFLIELVKTNYERELQEKEVIDVSLNRLFLGSPGTGKTTVAKLYGRILADIGMLIVVKNPSDFVGSVIGQSEANTKAILATTLGKVLIIDEAYMLYPDSGSGVGSGTDIYKTAVIDTLVAEVQNVPGDDRCVLLLGYEPQMEVMFQNVNPGLTRRFQKSDAFMFDDFTDPELQQILELKLRSQDLSATEQAISTAIDVLGRLRNGLNFGNGGDVENLLSKAKSNYQARQSALPPSQRSVDFVFEPEDFDLDYNRSASAEINLQALFSGVIGCDDIIKKLDGFVKVARGMRAQGLEPRGQIPMNFIFKGPPGTGKTTTARKFGQVFYDLGFLSQVEVVECSATDLIGQYIGQTGLKTIKQLERGLGKVLFVDEAYRLGEGHFAQEAINELVDSITKPRFAGKMVIILASYDNDMNNLLRVNEGLSSRFADEVIFPSLTPRDCLHLLKEKLNQSAIAFPSMQEPKTNAYLLDRLLDLSKLPAWGNARDIQTLAKSMVRTVFQTNTTQVAELILPAEAAKQCIESMLIERRARAKVGRAPRSAFSGQAQPADYTPPAPQTSSGTTTTTKSTAKPCNPEDEAQSPSFGEVDPDSRDPGVSDAIWQSLQNDKKLAELKANEAEKEICNKEQARRQAEAAENETQNSAKILDILKVENETEAQALHQKREDTRINQIEGQTKQKQEEAQKIIDELRKRQAENEAKANELLRKREEARIRALEAKAEKEKMQMEVERLRIQDSERKAAEQRAQTKLREMGVCPVGYRWIKRGSGYQCAGGSHWVDNSSLGL</sequence>
<keyword evidence="9" id="KW-1185">Reference proteome</keyword>
<protein>
    <submittedName>
        <fullName evidence="8">NFX1-type zinc finger-containing protein 1</fullName>
    </submittedName>
</protein>
<feature type="domain" description="AAA+ ATPase" evidence="7">
    <location>
        <begin position="1886"/>
        <end position="2023"/>
    </location>
</feature>
<dbReference type="FunFam" id="3.40.50.300:FF:001660">
    <property type="entry name" value="NF-X1 finger and helicase protein, putative"/>
    <property type="match status" value="1"/>
</dbReference>
<dbReference type="Gene3D" id="1.10.8.60">
    <property type="match status" value="2"/>
</dbReference>
<evidence type="ECO:0000256" key="4">
    <source>
        <dbReference type="ARBA" id="ARBA00022840"/>
    </source>
</evidence>
<dbReference type="InterPro" id="IPR003959">
    <property type="entry name" value="ATPase_AAA_core"/>
</dbReference>
<dbReference type="Pfam" id="PF00004">
    <property type="entry name" value="AAA"/>
    <property type="match status" value="3"/>
</dbReference>
<dbReference type="InterPro" id="IPR003593">
    <property type="entry name" value="AAA+_ATPase"/>
</dbReference>
<dbReference type="STRING" id="1745343.A0A2J6Q8Z8"/>
<comment type="similarity">
    <text evidence="1">Belongs to the CbxX/CfxQ family.</text>
</comment>
<proteinExistence type="inferred from homology"/>
<feature type="coiled-coil region" evidence="5">
    <location>
        <begin position="575"/>
        <end position="616"/>
    </location>
</feature>
<dbReference type="Pfam" id="PF13086">
    <property type="entry name" value="AAA_11"/>
    <property type="match status" value="1"/>
</dbReference>
<dbReference type="GO" id="GO:0005524">
    <property type="term" value="F:ATP binding"/>
    <property type="evidence" value="ECO:0007669"/>
    <property type="project" value="UniProtKB-KW"/>
</dbReference>
<dbReference type="CDD" id="cd00009">
    <property type="entry name" value="AAA"/>
    <property type="match status" value="3"/>
</dbReference>
<evidence type="ECO:0000259" key="7">
    <source>
        <dbReference type="SMART" id="SM00382"/>
    </source>
</evidence>
<feature type="compositionally biased region" description="Low complexity" evidence="6">
    <location>
        <begin position="2142"/>
        <end position="2157"/>
    </location>
</feature>
<accession>A0A2J6Q8Z8</accession>
<keyword evidence="5" id="KW-0175">Coiled coil</keyword>
<dbReference type="Pfam" id="PF17866">
    <property type="entry name" value="AAA_lid_6"/>
    <property type="match status" value="1"/>
</dbReference>
<feature type="region of interest" description="Disordered" evidence="6">
    <location>
        <begin position="1211"/>
        <end position="1259"/>
    </location>
</feature>
<evidence type="ECO:0000313" key="9">
    <source>
        <dbReference type="Proteomes" id="UP000235672"/>
    </source>
</evidence>
<dbReference type="InterPro" id="IPR000641">
    <property type="entry name" value="CbxX/CfxQ"/>
</dbReference>
<dbReference type="SUPFAM" id="SSF52540">
    <property type="entry name" value="P-loop containing nucleoside triphosphate hydrolases"/>
    <property type="match status" value="4"/>
</dbReference>
<feature type="region of interest" description="Disordered" evidence="6">
    <location>
        <begin position="2243"/>
        <end position="2266"/>
    </location>
</feature>
<dbReference type="SMART" id="SM00382">
    <property type="entry name" value="AAA"/>
    <property type="match status" value="4"/>
</dbReference>
<dbReference type="CDD" id="cd06008">
    <property type="entry name" value="NF-X1-zinc-finger"/>
    <property type="match status" value="1"/>
</dbReference>
<dbReference type="InterPro" id="IPR047187">
    <property type="entry name" value="SF1_C_Upf1"/>
</dbReference>
<dbReference type="InterPro" id="IPR041627">
    <property type="entry name" value="AAA_lid_6"/>
</dbReference>
<evidence type="ECO:0000256" key="2">
    <source>
        <dbReference type="ARBA" id="ARBA00022741"/>
    </source>
</evidence>
<keyword evidence="2" id="KW-0547">Nucleotide-binding</keyword>
<dbReference type="PANTHER" id="PTHR43392">
    <property type="entry name" value="AAA-TYPE ATPASE FAMILY PROTEIN / ANKYRIN REPEAT FAMILY PROTEIN"/>
    <property type="match status" value="1"/>
</dbReference>
<dbReference type="InterPro" id="IPR027417">
    <property type="entry name" value="P-loop_NTPase"/>
</dbReference>